<reference evidence="2 3" key="2">
    <citation type="journal article" date="2016" name="Genome Announc.">
        <title>Complete Genome Sequence of Sphingopyxis macrogoltabida Strain 203N (NBRC 111659), a Polyethylene Glycol Degrader.</title>
        <authorList>
            <person name="Ohtsubo Y."/>
            <person name="Nonoyama S."/>
            <person name="Nagata Y."/>
            <person name="Numata M."/>
            <person name="Tsuchikane K."/>
            <person name="Hosoyama A."/>
            <person name="Yamazoe A."/>
            <person name="Tsuda M."/>
            <person name="Fujita N."/>
            <person name="Kawai F."/>
        </authorList>
    </citation>
    <scope>NUCLEOTIDE SEQUENCE [LARGE SCALE GENOMIC DNA]</scope>
    <source>
        <strain evidence="2 3">203N</strain>
    </source>
</reference>
<reference evidence="3" key="1">
    <citation type="submission" date="2015-11" db="EMBL/GenBank/DDBJ databases">
        <title>Complete genome sequence of a polyethylene-glycol degrader Sphingopyxis macrogoltabida 203N (NBRC 111659).</title>
        <authorList>
            <person name="Yoshiyuki O."/>
            <person name="Shouta N."/>
            <person name="Nagata Y."/>
            <person name="Numata M."/>
            <person name="Tsuchikane K."/>
            <person name="Hosoyama A."/>
            <person name="Yamazoe A."/>
            <person name="Tsuda M."/>
            <person name="Fujita N."/>
            <person name="Kawai F."/>
        </authorList>
    </citation>
    <scope>NUCLEOTIDE SEQUENCE [LARGE SCALE GENOMIC DNA]</scope>
    <source>
        <strain evidence="3">203N</strain>
        <plasmid evidence="3">unnamed1</plasmid>
    </source>
</reference>
<keyword evidence="2" id="KW-0614">Plasmid</keyword>
<dbReference type="KEGG" id="smaz:LH19_27240"/>
<sequence length="315" mass="35694">MMFESNVWVEPDMEIDVVHDGRHKLPDVAMGRESIPYIVVLPEHQIAFFTYTWVSKDSVAGAALAVFGPGVGGDPIQQRLADRPVSPDMGFDDWQIEGFEMQQDLQFGAAHVRWETPEATLDFEFNAFHPPYAYASDPRGCPAYCATDRIEQAGRVRGTLRIGERVIEFDATGHRDHSWGTRDWVPFQQYEWFVGQVGDEISVHFWRFNALGKENIRGYVYKDGKASRVETVAVDVIYDDQYWQTGYTAEVVDEAGRTTSIKTDVFGCYTLKPVPNCSLNESGGRSIIDGKEGVGWMECCWPTDYLEHIRAHGPY</sequence>
<dbReference type="Proteomes" id="UP000076088">
    <property type="component" value="Plasmid unnamed1"/>
</dbReference>
<dbReference type="InterPro" id="IPR055492">
    <property type="entry name" value="DUF7064"/>
</dbReference>
<keyword evidence="3" id="KW-1185">Reference proteome</keyword>
<evidence type="ECO:0000313" key="3">
    <source>
        <dbReference type="Proteomes" id="UP000076088"/>
    </source>
</evidence>
<dbReference type="AlphaFoldDB" id="A0AAC9AZN5"/>
<accession>A0AAC9AZN5</accession>
<geneLocation type="plasmid" evidence="2 3">
    <name>unnamed1</name>
</geneLocation>
<dbReference type="RefSeq" id="WP_054735013.1">
    <property type="nucleotide sequence ID" value="NZ_CP009430.1"/>
</dbReference>
<dbReference type="EMBL" id="CP013345">
    <property type="protein sequence ID" value="AMU92732.1"/>
    <property type="molecule type" value="Genomic_DNA"/>
</dbReference>
<feature type="domain" description="DUF7064" evidence="1">
    <location>
        <begin position="183"/>
        <end position="302"/>
    </location>
</feature>
<gene>
    <name evidence="2" type="ORF">ATM17_31230</name>
</gene>
<name>A0AAC9AZN5_SPHMC</name>
<proteinExistence type="predicted"/>
<dbReference type="SUPFAM" id="SSF159245">
    <property type="entry name" value="AttH-like"/>
    <property type="match status" value="1"/>
</dbReference>
<evidence type="ECO:0000313" key="2">
    <source>
        <dbReference type="EMBL" id="AMU92732.1"/>
    </source>
</evidence>
<dbReference type="Pfam" id="PF23212">
    <property type="entry name" value="DUF7064"/>
    <property type="match status" value="1"/>
</dbReference>
<evidence type="ECO:0000259" key="1">
    <source>
        <dbReference type="Pfam" id="PF23212"/>
    </source>
</evidence>
<protein>
    <recommendedName>
        <fullName evidence="1">DUF7064 domain-containing protein</fullName>
    </recommendedName>
</protein>
<organism evidence="2 3">
    <name type="scientific">Sphingopyxis macrogoltabida</name>
    <name type="common">Sphingomonas macrogoltabidus</name>
    <dbReference type="NCBI Taxonomy" id="33050"/>
    <lineage>
        <taxon>Bacteria</taxon>
        <taxon>Pseudomonadati</taxon>
        <taxon>Pseudomonadota</taxon>
        <taxon>Alphaproteobacteria</taxon>
        <taxon>Sphingomonadales</taxon>
        <taxon>Sphingomonadaceae</taxon>
        <taxon>Sphingopyxis</taxon>
    </lineage>
</organism>